<dbReference type="InterPro" id="IPR001387">
    <property type="entry name" value="Cro/C1-type_HTH"/>
</dbReference>
<dbReference type="SUPFAM" id="SSF47413">
    <property type="entry name" value="lambda repressor-like DNA-binding domains"/>
    <property type="match status" value="1"/>
</dbReference>
<dbReference type="Pfam" id="PF17765">
    <property type="entry name" value="MLTR_LBD"/>
    <property type="match status" value="1"/>
</dbReference>
<dbReference type="AlphaFoldDB" id="A0A371PQP6"/>
<dbReference type="Proteomes" id="UP000262477">
    <property type="component" value="Unassembled WGS sequence"/>
</dbReference>
<dbReference type="Gene3D" id="1.10.260.40">
    <property type="entry name" value="lambda repressor-like DNA-binding domains"/>
    <property type="match status" value="1"/>
</dbReference>
<dbReference type="Gene3D" id="3.30.450.180">
    <property type="match status" value="1"/>
</dbReference>
<dbReference type="CDD" id="cd00093">
    <property type="entry name" value="HTH_XRE"/>
    <property type="match status" value="1"/>
</dbReference>
<dbReference type="OrthoDB" id="4144527at2"/>
<protein>
    <submittedName>
        <fullName evidence="2">XRE family transcriptional regulator</fullName>
    </submittedName>
</protein>
<dbReference type="InterPro" id="IPR010982">
    <property type="entry name" value="Lambda_DNA-bd_dom_sf"/>
</dbReference>
<proteinExistence type="predicted"/>
<comment type="caution">
    <text evidence="2">The sequence shown here is derived from an EMBL/GenBank/DDBJ whole genome shotgun (WGS) entry which is preliminary data.</text>
</comment>
<dbReference type="RefSeq" id="WP_128512521.1">
    <property type="nucleotide sequence ID" value="NZ_QUAC01000483.1"/>
</dbReference>
<organism evidence="2 3">
    <name type="scientific">Streptomyces inhibens</name>
    <dbReference type="NCBI Taxonomy" id="2293571"/>
    <lineage>
        <taxon>Bacteria</taxon>
        <taxon>Bacillati</taxon>
        <taxon>Actinomycetota</taxon>
        <taxon>Actinomycetes</taxon>
        <taxon>Kitasatosporales</taxon>
        <taxon>Streptomycetaceae</taxon>
        <taxon>Streptomyces</taxon>
    </lineage>
</organism>
<feature type="domain" description="HTH cro/C1-type" evidence="1">
    <location>
        <begin position="19"/>
        <end position="74"/>
    </location>
</feature>
<accession>A0A371PQP6</accession>
<dbReference type="EMBL" id="QUAC01000483">
    <property type="protein sequence ID" value="REK84511.1"/>
    <property type="molecule type" value="Genomic_DNA"/>
</dbReference>
<dbReference type="PROSITE" id="PS50943">
    <property type="entry name" value="HTH_CROC1"/>
    <property type="match status" value="1"/>
</dbReference>
<evidence type="ECO:0000259" key="1">
    <source>
        <dbReference type="PROSITE" id="PS50943"/>
    </source>
</evidence>
<keyword evidence="3" id="KW-1185">Reference proteome</keyword>
<dbReference type="GO" id="GO:0003677">
    <property type="term" value="F:DNA binding"/>
    <property type="evidence" value="ECO:0007669"/>
    <property type="project" value="InterPro"/>
</dbReference>
<evidence type="ECO:0000313" key="3">
    <source>
        <dbReference type="Proteomes" id="UP000262477"/>
    </source>
</evidence>
<dbReference type="InterPro" id="IPR041413">
    <property type="entry name" value="MLTR_LBD"/>
</dbReference>
<gene>
    <name evidence="2" type="ORF">DY245_42910</name>
</gene>
<dbReference type="SMART" id="SM00530">
    <property type="entry name" value="HTH_XRE"/>
    <property type="match status" value="1"/>
</dbReference>
<name>A0A371PQP6_STRIH</name>
<evidence type="ECO:0000313" key="2">
    <source>
        <dbReference type="EMBL" id="REK84511.1"/>
    </source>
</evidence>
<sequence length="277" mass="31472">MEYHDWDSPIRTKRLNEILKSKRKEAGLTQSRGAYEMRCHDSYLQRVEKGKAKPSITFLVDLIELYKIQDAQTIHKIWWLARGHAPPGNVNPLAGMSIDSNFRDLVLQDNKCMAYLTDGAYNVLAYNQLWADVFEGSPPKNMLEWMMLNDQARGGPMVKNPVLVDWGSQWAPCFVTQLKHVVEMSGGKNQQLNQMLTKVKADPRALRAYSSYADTPIHSDGACRPFHHPNEGRGYVRLFPVSLVGSAATIMRLEFTKMRPTYQTVLTAEGEVQEEIA</sequence>
<dbReference type="Pfam" id="PF13560">
    <property type="entry name" value="HTH_31"/>
    <property type="match status" value="1"/>
</dbReference>
<reference evidence="2 3" key="1">
    <citation type="submission" date="2018-08" db="EMBL/GenBank/DDBJ databases">
        <title>Streptomyces NEAU-D10 sp. nov., a novel Actinomycete isolated from soil.</title>
        <authorList>
            <person name="Jin L."/>
        </authorList>
    </citation>
    <scope>NUCLEOTIDE SEQUENCE [LARGE SCALE GENOMIC DNA]</scope>
    <source>
        <strain evidence="2 3">NEAU-D10</strain>
    </source>
</reference>